<comment type="similarity">
    <text evidence="3 10">Belongs to the ATPase gamma chain family.</text>
</comment>
<dbReference type="OrthoDB" id="9812769at2"/>
<evidence type="ECO:0000256" key="6">
    <source>
        <dbReference type="ARBA" id="ARBA00023065"/>
    </source>
</evidence>
<dbReference type="PRINTS" id="PR00126">
    <property type="entry name" value="ATPASEGAMMA"/>
</dbReference>
<dbReference type="PROSITE" id="PS00153">
    <property type="entry name" value="ATPASE_GAMMA"/>
    <property type="match status" value="1"/>
</dbReference>
<keyword evidence="6 10" id="KW-0406">Ion transport</keyword>
<evidence type="ECO:0000256" key="1">
    <source>
        <dbReference type="ARBA" id="ARBA00003456"/>
    </source>
</evidence>
<dbReference type="CDD" id="cd12151">
    <property type="entry name" value="F1-ATPase_gamma"/>
    <property type="match status" value="1"/>
</dbReference>
<organism evidence="11 12">
    <name type="scientific">Muricaecibacterium torontonense</name>
    <dbReference type="NCBI Taxonomy" id="3032871"/>
    <lineage>
        <taxon>Bacteria</taxon>
        <taxon>Bacillati</taxon>
        <taxon>Actinomycetota</taxon>
        <taxon>Coriobacteriia</taxon>
        <taxon>Coriobacteriales</taxon>
        <taxon>Atopobiaceae</taxon>
        <taxon>Muricaecibacterium</taxon>
    </lineage>
</organism>
<dbReference type="GO" id="GO:0005886">
    <property type="term" value="C:plasma membrane"/>
    <property type="evidence" value="ECO:0007669"/>
    <property type="project" value="UniProtKB-SubCell"/>
</dbReference>
<sequence>MANLRDIKRRIRTVSSTRQITHTMEMVSTTKIMRALKRAADGAPYKDAMTTMLVNVAAAGSSEEQPLLKEHPAVNRVLIIVVASDRGLAGGFNVQVERDVERRIVEWESKGVQTELVCCGTKPTEYFTARGRKPILSFQGISADPTLVEANQIASYVMDGFTSEHLDRVEITYQHARSRVEQRLVTEELLPVTRDTLRLPNAPREHEALSSLNPAANSEAAQDFEFDPSPAQVLGYLIPSYIRTVIYHALIDSAAAEHGARRRAMQAATENADEIVTTLSREYNRIRQSSITTEINEIVGGAAALEEK</sequence>
<dbReference type="HAMAP" id="MF_00815">
    <property type="entry name" value="ATP_synth_gamma_bact"/>
    <property type="match status" value="1"/>
</dbReference>
<dbReference type="PANTHER" id="PTHR11693:SF22">
    <property type="entry name" value="ATP SYNTHASE SUBUNIT GAMMA, MITOCHONDRIAL"/>
    <property type="match status" value="1"/>
</dbReference>
<comment type="caution">
    <text evidence="11">The sequence shown here is derived from an EMBL/GenBank/DDBJ whole genome shotgun (WGS) entry which is preliminary data.</text>
</comment>
<comment type="function">
    <text evidence="1 10">Produces ATP from ADP in the presence of a proton gradient across the membrane. The gamma chain is believed to be important in regulating ATPase activity and the flow of protons through the CF(0) complex.</text>
</comment>
<name>A0A4S2F3H0_9ACTN</name>
<dbReference type="GO" id="GO:0042777">
    <property type="term" value="P:proton motive force-driven plasma membrane ATP synthesis"/>
    <property type="evidence" value="ECO:0007669"/>
    <property type="project" value="UniProtKB-UniRule"/>
</dbReference>
<accession>A0A4S2F3H0</accession>
<dbReference type="NCBIfam" id="TIGR01146">
    <property type="entry name" value="ATPsyn_F1gamma"/>
    <property type="match status" value="1"/>
</dbReference>
<keyword evidence="5 10" id="KW-0375">Hydrogen ion transport</keyword>
<keyword evidence="12" id="KW-1185">Reference proteome</keyword>
<comment type="subcellular location">
    <subcellularLocation>
        <location evidence="10">Cell membrane</location>
        <topology evidence="10">Peripheral membrane protein</topology>
    </subcellularLocation>
    <subcellularLocation>
        <location evidence="2">Membrane</location>
        <topology evidence="2">Peripheral membrane protein</topology>
    </subcellularLocation>
</comment>
<evidence type="ECO:0000256" key="9">
    <source>
        <dbReference type="ARBA" id="ARBA00023310"/>
    </source>
</evidence>
<reference evidence="11 12" key="1">
    <citation type="submission" date="2019-04" db="EMBL/GenBank/DDBJ databases">
        <title>Microbes associate with the intestines of laboratory mice.</title>
        <authorList>
            <person name="Navarre W."/>
            <person name="Wong E."/>
            <person name="Huang K."/>
            <person name="Tropini C."/>
            <person name="Ng K."/>
            <person name="Yu B."/>
        </authorList>
    </citation>
    <scope>NUCLEOTIDE SEQUENCE [LARGE SCALE GENOMIC DNA]</scope>
    <source>
        <strain evidence="11 12">NM07_P-09</strain>
    </source>
</reference>
<dbReference type="InterPro" id="IPR023632">
    <property type="entry name" value="ATP_synth_F1_gsu_CS"/>
</dbReference>
<evidence type="ECO:0000256" key="10">
    <source>
        <dbReference type="HAMAP-Rule" id="MF_00815"/>
    </source>
</evidence>
<gene>
    <name evidence="10 11" type="primary">atpG</name>
    <name evidence="11" type="ORF">E5334_00055</name>
</gene>
<dbReference type="GO" id="GO:0046933">
    <property type="term" value="F:proton-transporting ATP synthase activity, rotational mechanism"/>
    <property type="evidence" value="ECO:0007669"/>
    <property type="project" value="UniProtKB-UniRule"/>
</dbReference>
<evidence type="ECO:0000256" key="4">
    <source>
        <dbReference type="ARBA" id="ARBA00022448"/>
    </source>
</evidence>
<comment type="subunit">
    <text evidence="10">F-type ATPases have 2 components, CF(1) - the catalytic core - and CF(0) - the membrane proton channel. CF(1) has five subunits: alpha(3), beta(3), gamma(1), delta(1), epsilon(1). CF(0) has three main subunits: a, b and c.</text>
</comment>
<dbReference type="Proteomes" id="UP000310263">
    <property type="component" value="Unassembled WGS sequence"/>
</dbReference>
<dbReference type="AlphaFoldDB" id="A0A4S2F3H0"/>
<evidence type="ECO:0000313" key="12">
    <source>
        <dbReference type="Proteomes" id="UP000310263"/>
    </source>
</evidence>
<dbReference type="Gene3D" id="3.40.1380.10">
    <property type="match status" value="1"/>
</dbReference>
<keyword evidence="7 10" id="KW-0472">Membrane</keyword>
<proteinExistence type="inferred from homology"/>
<dbReference type="RefSeq" id="WP_136011585.1">
    <property type="nucleotide sequence ID" value="NZ_SRYE01000001.1"/>
</dbReference>
<dbReference type="SUPFAM" id="SSF52943">
    <property type="entry name" value="ATP synthase (F1-ATPase), gamma subunit"/>
    <property type="match status" value="1"/>
</dbReference>
<dbReference type="InterPro" id="IPR000131">
    <property type="entry name" value="ATP_synth_F1_gsu"/>
</dbReference>
<dbReference type="GO" id="GO:0005524">
    <property type="term" value="F:ATP binding"/>
    <property type="evidence" value="ECO:0007669"/>
    <property type="project" value="UniProtKB-UniRule"/>
</dbReference>
<dbReference type="PANTHER" id="PTHR11693">
    <property type="entry name" value="ATP SYNTHASE GAMMA CHAIN"/>
    <property type="match status" value="1"/>
</dbReference>
<keyword evidence="8 10" id="KW-0139">CF(1)</keyword>
<dbReference type="Pfam" id="PF00231">
    <property type="entry name" value="ATP-synt"/>
    <property type="match status" value="1"/>
</dbReference>
<dbReference type="Gene3D" id="1.10.287.80">
    <property type="entry name" value="ATP synthase, gamma subunit, helix hairpin domain"/>
    <property type="match status" value="2"/>
</dbReference>
<evidence type="ECO:0000256" key="7">
    <source>
        <dbReference type="ARBA" id="ARBA00023136"/>
    </source>
</evidence>
<evidence type="ECO:0000313" key="11">
    <source>
        <dbReference type="EMBL" id="TGY62957.1"/>
    </source>
</evidence>
<keyword evidence="10" id="KW-1003">Cell membrane</keyword>
<evidence type="ECO:0000256" key="8">
    <source>
        <dbReference type="ARBA" id="ARBA00023196"/>
    </source>
</evidence>
<dbReference type="InterPro" id="IPR035968">
    <property type="entry name" value="ATP_synth_F1_ATPase_gsu"/>
</dbReference>
<evidence type="ECO:0000256" key="2">
    <source>
        <dbReference type="ARBA" id="ARBA00004170"/>
    </source>
</evidence>
<evidence type="ECO:0000256" key="3">
    <source>
        <dbReference type="ARBA" id="ARBA00007681"/>
    </source>
</evidence>
<protein>
    <recommendedName>
        <fullName evidence="10">ATP synthase gamma chain</fullName>
    </recommendedName>
    <alternativeName>
        <fullName evidence="10">ATP synthase F1 sector gamma subunit</fullName>
    </alternativeName>
    <alternativeName>
        <fullName evidence="10">F-ATPase gamma subunit</fullName>
    </alternativeName>
</protein>
<keyword evidence="9 10" id="KW-0066">ATP synthesis</keyword>
<keyword evidence="4 10" id="KW-0813">Transport</keyword>
<dbReference type="EMBL" id="SRYE01000001">
    <property type="protein sequence ID" value="TGY62957.1"/>
    <property type="molecule type" value="Genomic_DNA"/>
</dbReference>
<evidence type="ECO:0000256" key="5">
    <source>
        <dbReference type="ARBA" id="ARBA00022781"/>
    </source>
</evidence>
<dbReference type="GO" id="GO:0045259">
    <property type="term" value="C:proton-transporting ATP synthase complex"/>
    <property type="evidence" value="ECO:0007669"/>
    <property type="project" value="UniProtKB-KW"/>
</dbReference>